<dbReference type="SUPFAM" id="SSF47413">
    <property type="entry name" value="lambda repressor-like DNA-binding domains"/>
    <property type="match status" value="1"/>
</dbReference>
<dbReference type="CDD" id="cd00093">
    <property type="entry name" value="HTH_XRE"/>
    <property type="match status" value="1"/>
</dbReference>
<dbReference type="Pfam" id="PF01381">
    <property type="entry name" value="HTH_3"/>
    <property type="match status" value="1"/>
</dbReference>
<dbReference type="Gene3D" id="1.10.260.40">
    <property type="entry name" value="lambda repressor-like DNA-binding domains"/>
    <property type="match status" value="1"/>
</dbReference>
<dbReference type="InterPro" id="IPR010982">
    <property type="entry name" value="Lambda_DNA-bd_dom_sf"/>
</dbReference>
<organism evidence="2 3">
    <name type="scientific">Micromonospora zhanjiangensis</name>
    <dbReference type="NCBI Taxonomy" id="1522057"/>
    <lineage>
        <taxon>Bacteria</taxon>
        <taxon>Bacillati</taxon>
        <taxon>Actinomycetota</taxon>
        <taxon>Actinomycetes</taxon>
        <taxon>Micromonosporales</taxon>
        <taxon>Micromonosporaceae</taxon>
        <taxon>Micromonospora</taxon>
    </lineage>
</organism>
<dbReference type="EMBL" id="JBHSBN010000011">
    <property type="protein sequence ID" value="MFC4107749.1"/>
    <property type="molecule type" value="Genomic_DNA"/>
</dbReference>
<accession>A0ABV8KNW6</accession>
<dbReference type="Pfam" id="PF19054">
    <property type="entry name" value="DUF5753"/>
    <property type="match status" value="1"/>
</dbReference>
<protein>
    <submittedName>
        <fullName evidence="2">Helix-turn-helix transcriptional regulator</fullName>
    </submittedName>
</protein>
<dbReference type="InterPro" id="IPR043917">
    <property type="entry name" value="DUF5753"/>
</dbReference>
<gene>
    <name evidence="2" type="ORF">ACFOX0_17685</name>
</gene>
<evidence type="ECO:0000313" key="3">
    <source>
        <dbReference type="Proteomes" id="UP001595868"/>
    </source>
</evidence>
<feature type="domain" description="HTH cro/C1-type" evidence="1">
    <location>
        <begin position="30"/>
        <end position="89"/>
    </location>
</feature>
<reference evidence="3" key="1">
    <citation type="journal article" date="2019" name="Int. J. Syst. Evol. Microbiol.">
        <title>The Global Catalogue of Microorganisms (GCM) 10K type strain sequencing project: providing services to taxonomists for standard genome sequencing and annotation.</title>
        <authorList>
            <consortium name="The Broad Institute Genomics Platform"/>
            <consortium name="The Broad Institute Genome Sequencing Center for Infectious Disease"/>
            <person name="Wu L."/>
            <person name="Ma J."/>
        </authorList>
    </citation>
    <scope>NUCLEOTIDE SEQUENCE [LARGE SCALE GENOMIC DNA]</scope>
    <source>
        <strain evidence="3">2902at01</strain>
    </source>
</reference>
<sequence length="305" mass="33016">MPTCIIPASTKGTAVTPNPLARRRRLSRALVDLRDKAGYGHVELARRSGVTASVISRLESPSEPGRRPNVLHVRKLLDALDVPRGSDEFIHIEKLAEDAADSRWWDSHTYRAMGGGQRVFALVELGAATIDEYAAGLLPGLVQTEEYARHRIAAGEEADVDVDAIVAGRLGRQRQLAEQGTTYRLVLEEHAVRRYPVPPAVMLDQLRHLLDLADRPQVSIRVLPVAADLGPGPAPRAPYAHISYPDPDDPPIVIIDGVGDPLLDTSESSVSGYARLCERLRRAALSDADSAALIHQVAGALATTI</sequence>
<keyword evidence="3" id="KW-1185">Reference proteome</keyword>
<dbReference type="PROSITE" id="PS50943">
    <property type="entry name" value="HTH_CROC1"/>
    <property type="match status" value="1"/>
</dbReference>
<dbReference type="RefSeq" id="WP_377547069.1">
    <property type="nucleotide sequence ID" value="NZ_JBHSBN010000011.1"/>
</dbReference>
<comment type="caution">
    <text evidence="2">The sequence shown here is derived from an EMBL/GenBank/DDBJ whole genome shotgun (WGS) entry which is preliminary data.</text>
</comment>
<dbReference type="InterPro" id="IPR001387">
    <property type="entry name" value="Cro/C1-type_HTH"/>
</dbReference>
<dbReference type="SMART" id="SM00530">
    <property type="entry name" value="HTH_XRE"/>
    <property type="match status" value="1"/>
</dbReference>
<proteinExistence type="predicted"/>
<name>A0ABV8KNW6_9ACTN</name>
<dbReference type="Proteomes" id="UP001595868">
    <property type="component" value="Unassembled WGS sequence"/>
</dbReference>
<evidence type="ECO:0000313" key="2">
    <source>
        <dbReference type="EMBL" id="MFC4107749.1"/>
    </source>
</evidence>
<evidence type="ECO:0000259" key="1">
    <source>
        <dbReference type="PROSITE" id="PS50943"/>
    </source>
</evidence>